<organism evidence="1 2">
    <name type="scientific">Smallanthus sonchifolius</name>
    <dbReference type="NCBI Taxonomy" id="185202"/>
    <lineage>
        <taxon>Eukaryota</taxon>
        <taxon>Viridiplantae</taxon>
        <taxon>Streptophyta</taxon>
        <taxon>Embryophyta</taxon>
        <taxon>Tracheophyta</taxon>
        <taxon>Spermatophyta</taxon>
        <taxon>Magnoliopsida</taxon>
        <taxon>eudicotyledons</taxon>
        <taxon>Gunneridae</taxon>
        <taxon>Pentapetalae</taxon>
        <taxon>asterids</taxon>
        <taxon>campanulids</taxon>
        <taxon>Asterales</taxon>
        <taxon>Asteraceae</taxon>
        <taxon>Asteroideae</taxon>
        <taxon>Heliantheae alliance</taxon>
        <taxon>Millerieae</taxon>
        <taxon>Smallanthus</taxon>
    </lineage>
</organism>
<gene>
    <name evidence="1" type="ORF">L1987_50905</name>
</gene>
<sequence>MSFFLLGTDWLLEQDFQEPAMCDALVSPPSILIPRKLQISTPPNCPFKTLIRSSVHASVNQNHSNRWSLQGMTALVTGGTRGIGRAIVEELAGHGAIIHTCARNESELNSCLKGWLDEGFKITG</sequence>
<evidence type="ECO:0000313" key="2">
    <source>
        <dbReference type="Proteomes" id="UP001056120"/>
    </source>
</evidence>
<keyword evidence="2" id="KW-1185">Reference proteome</keyword>
<accession>A0ACB9EP56</accession>
<evidence type="ECO:0000313" key="1">
    <source>
        <dbReference type="EMBL" id="KAI3760510.1"/>
    </source>
</evidence>
<name>A0ACB9EP56_9ASTR</name>
<dbReference type="Proteomes" id="UP001056120">
    <property type="component" value="Linkage Group LG17"/>
</dbReference>
<reference evidence="2" key="1">
    <citation type="journal article" date="2022" name="Mol. Ecol. Resour.">
        <title>The genomes of chicory, endive, great burdock and yacon provide insights into Asteraceae palaeo-polyploidization history and plant inulin production.</title>
        <authorList>
            <person name="Fan W."/>
            <person name="Wang S."/>
            <person name="Wang H."/>
            <person name="Wang A."/>
            <person name="Jiang F."/>
            <person name="Liu H."/>
            <person name="Zhao H."/>
            <person name="Xu D."/>
            <person name="Zhang Y."/>
        </authorList>
    </citation>
    <scope>NUCLEOTIDE SEQUENCE [LARGE SCALE GENOMIC DNA]</scope>
    <source>
        <strain evidence="2">cv. Yunnan</strain>
    </source>
</reference>
<proteinExistence type="predicted"/>
<dbReference type="EMBL" id="CM042034">
    <property type="protein sequence ID" value="KAI3760510.1"/>
    <property type="molecule type" value="Genomic_DNA"/>
</dbReference>
<comment type="caution">
    <text evidence="1">The sequence shown here is derived from an EMBL/GenBank/DDBJ whole genome shotgun (WGS) entry which is preliminary data.</text>
</comment>
<protein>
    <submittedName>
        <fullName evidence="1">Uncharacterized protein</fullName>
    </submittedName>
</protein>
<reference evidence="1 2" key="2">
    <citation type="journal article" date="2022" name="Mol. Ecol. Resour.">
        <title>The genomes of chicory, endive, great burdock and yacon provide insights into Asteraceae paleo-polyploidization history and plant inulin production.</title>
        <authorList>
            <person name="Fan W."/>
            <person name="Wang S."/>
            <person name="Wang H."/>
            <person name="Wang A."/>
            <person name="Jiang F."/>
            <person name="Liu H."/>
            <person name="Zhao H."/>
            <person name="Xu D."/>
            <person name="Zhang Y."/>
        </authorList>
    </citation>
    <scope>NUCLEOTIDE SEQUENCE [LARGE SCALE GENOMIC DNA]</scope>
    <source>
        <strain evidence="2">cv. Yunnan</strain>
        <tissue evidence="1">Leaves</tissue>
    </source>
</reference>